<dbReference type="AlphaFoldDB" id="A0A812UTQ0"/>
<dbReference type="Proteomes" id="UP000649617">
    <property type="component" value="Unassembled WGS sequence"/>
</dbReference>
<feature type="compositionally biased region" description="Low complexity" evidence="1">
    <location>
        <begin position="262"/>
        <end position="296"/>
    </location>
</feature>
<reference evidence="2" key="1">
    <citation type="submission" date="2021-02" db="EMBL/GenBank/DDBJ databases">
        <authorList>
            <person name="Dougan E. K."/>
            <person name="Rhodes N."/>
            <person name="Thang M."/>
            <person name="Chan C."/>
        </authorList>
    </citation>
    <scope>NUCLEOTIDE SEQUENCE</scope>
</reference>
<protein>
    <submittedName>
        <fullName evidence="2">Uncharacterized protein</fullName>
    </submittedName>
</protein>
<evidence type="ECO:0000313" key="3">
    <source>
        <dbReference type="Proteomes" id="UP000649617"/>
    </source>
</evidence>
<evidence type="ECO:0000256" key="1">
    <source>
        <dbReference type="SAM" id="MobiDB-lite"/>
    </source>
</evidence>
<feature type="region of interest" description="Disordered" evidence="1">
    <location>
        <begin position="1"/>
        <end position="31"/>
    </location>
</feature>
<sequence length="307" mass="33660">MSNMRGVDRVSSLFSAQRTPANCSGPQNQRDLPSLENILHRQGAVLGNQQAKGGDKEGTDQEDSKVNWSTLGWSLAKKQPLSAEICRSNAEKGIDDAGLKEQRDGVMLLQRSLAYLIPKVTEEFYVCLGEWCQKTTEALKLFQEYHHIQSEKGVADQQIWDKLSTEVSAKDVKEAKKREERLKDQKNREQEKLQRKEHRNQESSNMFKNMMDACQTNLSGSASGAGQQTQQTTGQLQGAGQQGTGQQSQQTTGSSKGAVQPQQTTGQLQGTGQQSQQTTGQLQGTGQQSQQTTGSSKGAVQPQQMTG</sequence>
<name>A0A812UTQ0_SYMPI</name>
<proteinExistence type="predicted"/>
<keyword evidence="3" id="KW-1185">Reference proteome</keyword>
<evidence type="ECO:0000313" key="2">
    <source>
        <dbReference type="EMBL" id="CAE7578222.1"/>
    </source>
</evidence>
<feature type="region of interest" description="Disordered" evidence="1">
    <location>
        <begin position="216"/>
        <end position="307"/>
    </location>
</feature>
<accession>A0A812UTQ0</accession>
<feature type="compositionally biased region" description="Polar residues" evidence="1">
    <location>
        <begin position="12"/>
        <end position="31"/>
    </location>
</feature>
<comment type="caution">
    <text evidence="2">The sequence shown here is derived from an EMBL/GenBank/DDBJ whole genome shotgun (WGS) entry which is preliminary data.</text>
</comment>
<feature type="region of interest" description="Disordered" evidence="1">
    <location>
        <begin position="171"/>
        <end position="203"/>
    </location>
</feature>
<gene>
    <name evidence="2" type="ORF">SPIL2461_LOCUS15543</name>
</gene>
<feature type="compositionally biased region" description="Basic and acidic residues" evidence="1">
    <location>
        <begin position="171"/>
        <end position="194"/>
    </location>
</feature>
<organism evidence="2 3">
    <name type="scientific">Symbiodinium pilosum</name>
    <name type="common">Dinoflagellate</name>
    <dbReference type="NCBI Taxonomy" id="2952"/>
    <lineage>
        <taxon>Eukaryota</taxon>
        <taxon>Sar</taxon>
        <taxon>Alveolata</taxon>
        <taxon>Dinophyceae</taxon>
        <taxon>Suessiales</taxon>
        <taxon>Symbiodiniaceae</taxon>
        <taxon>Symbiodinium</taxon>
    </lineage>
</organism>
<dbReference type="OrthoDB" id="445516at2759"/>
<dbReference type="EMBL" id="CAJNIZ010038447">
    <property type="protein sequence ID" value="CAE7578222.1"/>
    <property type="molecule type" value="Genomic_DNA"/>
</dbReference>
<feature type="compositionally biased region" description="Low complexity" evidence="1">
    <location>
        <begin position="218"/>
        <end position="255"/>
    </location>
</feature>
<feature type="non-terminal residue" evidence="2">
    <location>
        <position position="1"/>
    </location>
</feature>